<evidence type="ECO:0008006" key="3">
    <source>
        <dbReference type="Google" id="ProtNLM"/>
    </source>
</evidence>
<proteinExistence type="predicted"/>
<accession>A0ABP9RSR7</accession>
<keyword evidence="2" id="KW-1185">Reference proteome</keyword>
<dbReference type="Gene3D" id="1.10.287.1060">
    <property type="entry name" value="ESAT-6-like"/>
    <property type="match status" value="1"/>
</dbReference>
<dbReference type="SUPFAM" id="SSF140453">
    <property type="entry name" value="EsxAB dimer-like"/>
    <property type="match status" value="1"/>
</dbReference>
<name>A0ABP9RSR7_9ACTN</name>
<dbReference type="InterPro" id="IPR036689">
    <property type="entry name" value="ESAT-6-like_sf"/>
</dbReference>
<evidence type="ECO:0000313" key="1">
    <source>
        <dbReference type="EMBL" id="GAA5185059.1"/>
    </source>
</evidence>
<sequence length="109" mass="12020">MANLSFAIPQVRDCVKFMDDFQTQQDGDQAKYQQIANNLPNNWGSTEVAVFTDGINELSRKTKQMRDFLTQLHTTLGEASNQVQASGEQAKKNLTNAIGGNSISGVINR</sequence>
<organism evidence="1 2">
    <name type="scientific">Rugosimonospora acidiphila</name>
    <dbReference type="NCBI Taxonomy" id="556531"/>
    <lineage>
        <taxon>Bacteria</taxon>
        <taxon>Bacillati</taxon>
        <taxon>Actinomycetota</taxon>
        <taxon>Actinomycetes</taxon>
        <taxon>Micromonosporales</taxon>
        <taxon>Micromonosporaceae</taxon>
        <taxon>Rugosimonospora</taxon>
    </lineage>
</organism>
<dbReference type="Proteomes" id="UP001501570">
    <property type="component" value="Unassembled WGS sequence"/>
</dbReference>
<protein>
    <recommendedName>
        <fullName evidence="3">WXG100 family type VII secretion target</fullName>
    </recommendedName>
</protein>
<gene>
    <name evidence="1" type="ORF">GCM10023322_27960</name>
</gene>
<dbReference type="RefSeq" id="WP_345629635.1">
    <property type="nucleotide sequence ID" value="NZ_BAABJQ010000007.1"/>
</dbReference>
<comment type="caution">
    <text evidence="1">The sequence shown here is derived from an EMBL/GenBank/DDBJ whole genome shotgun (WGS) entry which is preliminary data.</text>
</comment>
<dbReference type="EMBL" id="BAABJQ010000007">
    <property type="protein sequence ID" value="GAA5185059.1"/>
    <property type="molecule type" value="Genomic_DNA"/>
</dbReference>
<evidence type="ECO:0000313" key="2">
    <source>
        <dbReference type="Proteomes" id="UP001501570"/>
    </source>
</evidence>
<reference evidence="2" key="1">
    <citation type="journal article" date="2019" name="Int. J. Syst. Evol. Microbiol.">
        <title>The Global Catalogue of Microorganisms (GCM) 10K type strain sequencing project: providing services to taxonomists for standard genome sequencing and annotation.</title>
        <authorList>
            <consortium name="The Broad Institute Genomics Platform"/>
            <consortium name="The Broad Institute Genome Sequencing Center for Infectious Disease"/>
            <person name="Wu L."/>
            <person name="Ma J."/>
        </authorList>
    </citation>
    <scope>NUCLEOTIDE SEQUENCE [LARGE SCALE GENOMIC DNA]</scope>
    <source>
        <strain evidence="2">JCM 18304</strain>
    </source>
</reference>